<gene>
    <name evidence="2" type="ORF">thalar_01554</name>
</gene>
<keyword evidence="1" id="KW-0472">Membrane</keyword>
<comment type="caution">
    <text evidence="2">The sequence shown here is derived from an EMBL/GenBank/DDBJ whole genome shotgun (WGS) entry which is preliminary data.</text>
</comment>
<reference evidence="3" key="1">
    <citation type="journal article" date="2013" name="Stand. Genomic Sci.">
        <title>Genome sequence of the Litoreibacter arenae type strain (DSM 19593(T)), a member of the Roseobacter clade isolated from sea sand.</title>
        <authorList>
            <person name="Riedel T."/>
            <person name="Fiebig A."/>
            <person name="Petersen J."/>
            <person name="Gronow S."/>
            <person name="Kyrpides N.C."/>
            <person name="Goker M."/>
            <person name="Klenk H.P."/>
        </authorList>
    </citation>
    <scope>NUCLEOTIDE SEQUENCE [LARGE SCALE GENOMIC DNA]</scope>
    <source>
        <strain evidence="3">DSM 19593</strain>
    </source>
</reference>
<organism evidence="2 3">
    <name type="scientific">Litoreibacter arenae DSM 19593</name>
    <dbReference type="NCBI Taxonomy" id="1123360"/>
    <lineage>
        <taxon>Bacteria</taxon>
        <taxon>Pseudomonadati</taxon>
        <taxon>Pseudomonadota</taxon>
        <taxon>Alphaproteobacteria</taxon>
        <taxon>Rhodobacterales</taxon>
        <taxon>Roseobacteraceae</taxon>
        <taxon>Litoreibacter</taxon>
    </lineage>
</organism>
<evidence type="ECO:0000313" key="3">
    <source>
        <dbReference type="Proteomes" id="UP000015351"/>
    </source>
</evidence>
<keyword evidence="3" id="KW-1185">Reference proteome</keyword>
<keyword evidence="1" id="KW-1133">Transmembrane helix</keyword>
<evidence type="ECO:0000313" key="2">
    <source>
        <dbReference type="EMBL" id="EPX80215.1"/>
    </source>
</evidence>
<dbReference type="Proteomes" id="UP000015351">
    <property type="component" value="Unassembled WGS sequence"/>
</dbReference>
<proteinExistence type="predicted"/>
<name>S9RQ77_9RHOB</name>
<dbReference type="EMBL" id="AONI01000009">
    <property type="protein sequence ID" value="EPX80215.1"/>
    <property type="molecule type" value="Genomic_DNA"/>
</dbReference>
<dbReference type="HOGENOM" id="CLU_2666742_0_0_5"/>
<accession>S9RQ77</accession>
<keyword evidence="1" id="KW-0812">Transmembrane</keyword>
<evidence type="ECO:0000256" key="1">
    <source>
        <dbReference type="SAM" id="Phobius"/>
    </source>
</evidence>
<sequence length="75" mass="8347">MDQYVGVLFVVTMVFFALTMLFKPRGIPMNEMYQHFGDFSPVGRLVYAIFGLAFVGLMGMVFLGMGLQRAAEASL</sequence>
<dbReference type="AlphaFoldDB" id="S9RQ77"/>
<protein>
    <submittedName>
        <fullName evidence="2">Uncharacterized protein</fullName>
    </submittedName>
</protein>
<feature type="transmembrane region" description="Helical" evidence="1">
    <location>
        <begin position="45"/>
        <end position="67"/>
    </location>
</feature>
<feature type="transmembrane region" description="Helical" evidence="1">
    <location>
        <begin position="6"/>
        <end position="24"/>
    </location>
</feature>